<organism evidence="1 2">
    <name type="scientific">Streptomyces pimonensis</name>
    <dbReference type="NCBI Taxonomy" id="2860288"/>
    <lineage>
        <taxon>Bacteria</taxon>
        <taxon>Bacillati</taxon>
        <taxon>Actinomycetota</taxon>
        <taxon>Actinomycetes</taxon>
        <taxon>Kitasatosporales</taxon>
        <taxon>Streptomycetaceae</taxon>
        <taxon>Streptomyces</taxon>
    </lineage>
</organism>
<keyword evidence="2" id="KW-1185">Reference proteome</keyword>
<accession>A0ABV4J1F7</accession>
<name>A0ABV4J1F7_9ACTN</name>
<dbReference type="Proteomes" id="UP001567537">
    <property type="component" value="Unassembled WGS sequence"/>
</dbReference>
<proteinExistence type="predicted"/>
<reference evidence="1 2" key="1">
    <citation type="journal article" date="2021" name="Res Sq">
        <title>Streptomyces Pimoensis sp. nov., Isolated From the Taklimakan Desert in Xinjiang, China.</title>
        <authorList>
            <person name="Zhang P."/>
            <person name="Luo X."/>
            <person name="Luo X."/>
            <person name="Liu Z."/>
            <person name="Xia Z."/>
            <person name="Wan C."/>
            <person name="zhang L."/>
        </authorList>
    </citation>
    <scope>NUCLEOTIDE SEQUENCE [LARGE SCALE GENOMIC DNA]</scope>
    <source>
        <strain evidence="1 2">TRM75549</strain>
    </source>
</reference>
<sequence>MPSSVEITDHRYRCTVHDGEQCDGHCVVTPESILAVADIVTDVTEQPAATSLSELADQLDAAYMRMEDAGIDGAEDVGRAAVFIGEAADATGSEQAILLAKARGLLSGLRDLVEQYRNTD</sequence>
<protein>
    <submittedName>
        <fullName evidence="1">Uncharacterized protein</fullName>
    </submittedName>
</protein>
<comment type="caution">
    <text evidence="1">The sequence shown here is derived from an EMBL/GenBank/DDBJ whole genome shotgun (WGS) entry which is preliminary data.</text>
</comment>
<gene>
    <name evidence="1" type="ORF">KYY02_19360</name>
</gene>
<evidence type="ECO:0000313" key="2">
    <source>
        <dbReference type="Proteomes" id="UP001567537"/>
    </source>
</evidence>
<evidence type="ECO:0000313" key="1">
    <source>
        <dbReference type="EMBL" id="MEZ3180766.1"/>
    </source>
</evidence>
<dbReference type="RefSeq" id="WP_371239640.1">
    <property type="nucleotide sequence ID" value="NZ_JAHWZY010000019.1"/>
</dbReference>
<dbReference type="EMBL" id="JAHWZY010000019">
    <property type="protein sequence ID" value="MEZ3180766.1"/>
    <property type="molecule type" value="Genomic_DNA"/>
</dbReference>